<accession>L1LDZ2</accession>
<dbReference type="GeneID" id="15806580"/>
<keyword evidence="1" id="KW-0812">Transmembrane</keyword>
<dbReference type="RefSeq" id="XP_004833109.1">
    <property type="nucleotide sequence ID" value="XM_004833052.1"/>
</dbReference>
<dbReference type="EMBL" id="ACOU01000002">
    <property type="protein sequence ID" value="EKX73657.1"/>
    <property type="molecule type" value="Genomic_DNA"/>
</dbReference>
<dbReference type="VEuPathDB" id="PiroplasmaDB:BEWA_036930"/>
<keyword evidence="1" id="KW-0472">Membrane</keyword>
<evidence type="ECO:0000313" key="3">
    <source>
        <dbReference type="Proteomes" id="UP000031512"/>
    </source>
</evidence>
<dbReference type="Proteomes" id="UP000031512">
    <property type="component" value="Unassembled WGS sequence"/>
</dbReference>
<sequence>MEKTCTSYINAEYLHYSDVNIAKIVDDLQTFAGYEDSCGNTVIVKREDNQPTDGYKRYLHIVQGYICDVKYNKDVLHGLEDVKSANYTMADVHYWEHDYGNLLPLLIGLTTDQKSYTYYSKYNYLSNAEPWVEDCSSLYTSENFGKLPIISKALDDIVLLNLSITADSYGVNGQPSSPVNPDVKIEVAGPNLYRIYNEYRHAPKGLMSLLSTVHNETNIPFANIQHYNKVSSASVYYWSEDRDHENPLILVSTSRDDISYYYAYNNNRWEYVEHKSEVKHFNGDLDRQNCVYNKAHRVDISLSSEYSCMSCNRQKINVKEDVIEIETGKFTRFKHFIKDDEKLSVAYFTFNFGDIQQGLPSLRDVEHVFVYKYPKDGEILLVEVPYEGYSKWYKKSLDKENEWEVEADLDDNSKAEQILKVLKGPNADISAPEEGDKNKIIQTRTNFHADDHPKRHIDFVTPAIVAALTLIAVCFESYNYVYNQKRSCIHSLARML</sequence>
<evidence type="ECO:0000256" key="1">
    <source>
        <dbReference type="SAM" id="Phobius"/>
    </source>
</evidence>
<dbReference type="KEGG" id="beq:BEWA_036930"/>
<organism evidence="2 3">
    <name type="scientific">Theileria equi strain WA</name>
    <dbReference type="NCBI Taxonomy" id="1537102"/>
    <lineage>
        <taxon>Eukaryota</taxon>
        <taxon>Sar</taxon>
        <taxon>Alveolata</taxon>
        <taxon>Apicomplexa</taxon>
        <taxon>Aconoidasida</taxon>
        <taxon>Piroplasmida</taxon>
        <taxon>Theileriidae</taxon>
        <taxon>Theileria</taxon>
    </lineage>
</organism>
<dbReference type="AlphaFoldDB" id="L1LDZ2"/>
<evidence type="ECO:0000313" key="2">
    <source>
        <dbReference type="EMBL" id="EKX73657.1"/>
    </source>
</evidence>
<keyword evidence="1" id="KW-1133">Transmembrane helix</keyword>
<comment type="caution">
    <text evidence="2">The sequence shown here is derived from an EMBL/GenBank/DDBJ whole genome shotgun (WGS) entry which is preliminary data.</text>
</comment>
<feature type="transmembrane region" description="Helical" evidence="1">
    <location>
        <begin position="459"/>
        <end position="481"/>
    </location>
</feature>
<keyword evidence="3" id="KW-1185">Reference proteome</keyword>
<proteinExistence type="predicted"/>
<protein>
    <submittedName>
        <fullName evidence="2">Uncharacterized protein</fullName>
    </submittedName>
</protein>
<gene>
    <name evidence="2" type="ORF">BEWA_036930</name>
</gene>
<reference evidence="2 3" key="1">
    <citation type="journal article" date="2012" name="BMC Genomics">
        <title>Comparative genomic analysis and phylogenetic position of Theileria equi.</title>
        <authorList>
            <person name="Kappmeyer L.S."/>
            <person name="Thiagarajan M."/>
            <person name="Herndon D.R."/>
            <person name="Ramsay J.D."/>
            <person name="Caler E."/>
            <person name="Djikeng A."/>
            <person name="Gillespie J.J."/>
            <person name="Lau A.O."/>
            <person name="Roalson E.H."/>
            <person name="Silva J.C."/>
            <person name="Silva M.G."/>
            <person name="Suarez C.E."/>
            <person name="Ueti M.W."/>
            <person name="Nene V.M."/>
            <person name="Mealey R.H."/>
            <person name="Knowles D.P."/>
            <person name="Brayton K.A."/>
        </authorList>
    </citation>
    <scope>NUCLEOTIDE SEQUENCE [LARGE SCALE GENOMIC DNA]</scope>
    <source>
        <strain evidence="2 3">WA</strain>
    </source>
</reference>
<name>L1LDZ2_THEEQ</name>